<dbReference type="CDD" id="cd14727">
    <property type="entry name" value="ChanN-like"/>
    <property type="match status" value="1"/>
</dbReference>
<dbReference type="SUPFAM" id="SSF159501">
    <property type="entry name" value="EreA/ChaN-like"/>
    <property type="match status" value="1"/>
</dbReference>
<dbReference type="Gene3D" id="1.10.8.760">
    <property type="entry name" value="Haem-binding uptake, Tiki superfamily, ChaN, domain 2"/>
    <property type="match status" value="1"/>
</dbReference>
<organism evidence="3 4">
    <name type="scientific">Amphritea atlantica</name>
    <dbReference type="NCBI Taxonomy" id="355243"/>
    <lineage>
        <taxon>Bacteria</taxon>
        <taxon>Pseudomonadati</taxon>
        <taxon>Pseudomonadota</taxon>
        <taxon>Gammaproteobacteria</taxon>
        <taxon>Oceanospirillales</taxon>
        <taxon>Oceanospirillaceae</taxon>
        <taxon>Amphritea</taxon>
    </lineage>
</organism>
<dbReference type="EMBL" id="CP073344">
    <property type="protein sequence ID" value="UTW02024.1"/>
    <property type="molecule type" value="Genomic_DNA"/>
</dbReference>
<evidence type="ECO:0000313" key="3">
    <source>
        <dbReference type="EMBL" id="UTW02024.1"/>
    </source>
</evidence>
<dbReference type="PROSITE" id="PS51257">
    <property type="entry name" value="PROKAR_LIPOPROTEIN"/>
    <property type="match status" value="1"/>
</dbReference>
<dbReference type="PIRSF" id="PIRSF020419">
    <property type="entry name" value="Fe_uptake_reg_CjrA_prd"/>
    <property type="match status" value="1"/>
</dbReference>
<dbReference type="Gene3D" id="3.40.50.11550">
    <property type="match status" value="1"/>
</dbReference>
<accession>A0ABY5GQH3</accession>
<gene>
    <name evidence="3" type="ORF">KDX31_11705</name>
</gene>
<protein>
    <submittedName>
        <fullName evidence="3">ChaN family lipoprotein</fullName>
    </submittedName>
</protein>
<dbReference type="Pfam" id="PF04187">
    <property type="entry name" value="Cofac_haem_bdg"/>
    <property type="match status" value="1"/>
</dbReference>
<keyword evidence="4" id="KW-1185">Reference proteome</keyword>
<sequence length="337" mass="37610">MQLKERTLNRPFTLILIGLILLSAGCQHITKTQGINEPATDGKTVPADQTAHSKPTELHPLNGKIIAIATGEPVSQAELIETLRHRRLVLVGEKHDNPEHHARELLLLQALQNGPKTRLVLEMLDEQQSGNINTLSSASSDTEIRKQLNWNDRNWPWQDYGPLISTALKNGNQLRTGNLSKPVLMQIYQSGVPDQPRLSTVSEIPEAIRTTIRQQVYESHCRTMPIDQMGPMTDIQISRDASMAYALTHQLGEQMQALLITGAFHARKDTGVAQHLQKLTSEAVTSILLTETDEAIKTVGDAVKLNTGVTDYVWFTSRSEEKDYCAALQQQPHQKDR</sequence>
<dbReference type="Proteomes" id="UP001059950">
    <property type="component" value="Chromosome"/>
</dbReference>
<keyword evidence="3" id="KW-0449">Lipoprotein</keyword>
<evidence type="ECO:0000313" key="4">
    <source>
        <dbReference type="Proteomes" id="UP001059950"/>
    </source>
</evidence>
<proteinExistence type="predicted"/>
<dbReference type="InterPro" id="IPR007314">
    <property type="entry name" value="Cofac_haem-bd_dom"/>
</dbReference>
<reference evidence="3" key="1">
    <citation type="submission" date="2021-04" db="EMBL/GenBank/DDBJ databases">
        <title>Oceanospirillales bacteria with DddD are important DMSP degraders in coastal seawater.</title>
        <authorList>
            <person name="Liu J."/>
        </authorList>
    </citation>
    <scope>NUCLEOTIDE SEQUENCE</scope>
    <source>
        <strain evidence="3">GY6</strain>
    </source>
</reference>
<evidence type="ECO:0000256" key="1">
    <source>
        <dbReference type="SAM" id="MobiDB-lite"/>
    </source>
</evidence>
<evidence type="ECO:0000259" key="2">
    <source>
        <dbReference type="Pfam" id="PF04187"/>
    </source>
</evidence>
<feature type="domain" description="Haem-binding uptake Tiki superfamily ChaN" evidence="2">
    <location>
        <begin position="79"/>
        <end position="276"/>
    </location>
</feature>
<dbReference type="InterPro" id="IPR016773">
    <property type="entry name" value="Fe3_uptake_reg_CjrA_prd"/>
</dbReference>
<feature type="region of interest" description="Disordered" evidence="1">
    <location>
        <begin position="35"/>
        <end position="56"/>
    </location>
</feature>
<name>A0ABY5GQH3_9GAMM</name>